<comment type="catalytic activity">
    <reaction evidence="1">
        <text>ATP + protein L-histidine = ADP + protein N-phospho-L-histidine.</text>
        <dbReference type="EC" id="2.7.13.3"/>
    </reaction>
</comment>
<organism evidence="10 11">
    <name type="scientific">Tenacibaculum vairaonense</name>
    <dbReference type="NCBI Taxonomy" id="3137860"/>
    <lineage>
        <taxon>Bacteria</taxon>
        <taxon>Pseudomonadati</taxon>
        <taxon>Bacteroidota</taxon>
        <taxon>Flavobacteriia</taxon>
        <taxon>Flavobacteriales</taxon>
        <taxon>Flavobacteriaceae</taxon>
        <taxon>Tenacibaculum</taxon>
    </lineage>
</organism>
<dbReference type="Gene3D" id="3.30.450.40">
    <property type="match status" value="1"/>
</dbReference>
<feature type="domain" description="Histidine kinase" evidence="7">
    <location>
        <begin position="491"/>
        <end position="698"/>
    </location>
</feature>
<accession>A0ABP1FCG0</accession>
<dbReference type="InterPro" id="IPR003594">
    <property type="entry name" value="HATPase_dom"/>
</dbReference>
<evidence type="ECO:0000259" key="9">
    <source>
        <dbReference type="PROSITE" id="PS50113"/>
    </source>
</evidence>
<dbReference type="PROSITE" id="PS50109">
    <property type="entry name" value="HIS_KIN"/>
    <property type="match status" value="1"/>
</dbReference>
<dbReference type="EC" id="2.7.13.3" evidence="2"/>
<evidence type="ECO:0000259" key="7">
    <source>
        <dbReference type="PROSITE" id="PS50109"/>
    </source>
</evidence>
<feature type="domain" description="PAC" evidence="9">
    <location>
        <begin position="127"/>
        <end position="179"/>
    </location>
</feature>
<dbReference type="Proteomes" id="UP001497602">
    <property type="component" value="Unassembled WGS sequence"/>
</dbReference>
<dbReference type="Gene3D" id="1.10.287.130">
    <property type="match status" value="1"/>
</dbReference>
<dbReference type="InterPro" id="IPR005467">
    <property type="entry name" value="His_kinase_dom"/>
</dbReference>
<dbReference type="Pfam" id="PF00512">
    <property type="entry name" value="HisKA"/>
    <property type="match status" value="1"/>
</dbReference>
<dbReference type="Gene3D" id="3.30.565.10">
    <property type="entry name" value="Histidine kinase-like ATPase, C-terminal domain"/>
    <property type="match status" value="1"/>
</dbReference>
<dbReference type="InterPro" id="IPR000700">
    <property type="entry name" value="PAS-assoc_C"/>
</dbReference>
<reference evidence="10 11" key="1">
    <citation type="submission" date="2024-05" db="EMBL/GenBank/DDBJ databases">
        <authorList>
            <person name="Duchaud E."/>
        </authorList>
    </citation>
    <scope>NUCLEOTIDE SEQUENCE [LARGE SCALE GENOMIC DNA]</scope>
    <source>
        <strain evidence="10">Ena-SAMPLE-TAB-13-05-2024-13:56:06:370-140305</strain>
    </source>
</reference>
<keyword evidence="11" id="KW-1185">Reference proteome</keyword>
<evidence type="ECO:0000259" key="8">
    <source>
        <dbReference type="PROSITE" id="PS50112"/>
    </source>
</evidence>
<gene>
    <name evidence="10" type="ORF">T190115A13A_60016</name>
</gene>
<evidence type="ECO:0000256" key="6">
    <source>
        <dbReference type="SAM" id="Coils"/>
    </source>
</evidence>
<dbReference type="SUPFAM" id="SSF55874">
    <property type="entry name" value="ATPase domain of HSP90 chaperone/DNA topoisomerase II/histidine kinase"/>
    <property type="match status" value="1"/>
</dbReference>
<name>A0ABP1FCG0_9FLAO</name>
<evidence type="ECO:0000256" key="4">
    <source>
        <dbReference type="ARBA" id="ARBA00022679"/>
    </source>
</evidence>
<dbReference type="CDD" id="cd00082">
    <property type="entry name" value="HisKA"/>
    <property type="match status" value="1"/>
</dbReference>
<dbReference type="PROSITE" id="PS50113">
    <property type="entry name" value="PAC"/>
    <property type="match status" value="1"/>
</dbReference>
<feature type="coiled-coil region" evidence="6">
    <location>
        <begin position="6"/>
        <end position="58"/>
    </location>
</feature>
<dbReference type="SUPFAM" id="SSF55785">
    <property type="entry name" value="PYP-like sensor domain (PAS domain)"/>
    <property type="match status" value="2"/>
</dbReference>
<dbReference type="SMART" id="SM00388">
    <property type="entry name" value="HisKA"/>
    <property type="match status" value="1"/>
</dbReference>
<dbReference type="PROSITE" id="PS50112">
    <property type="entry name" value="PAS"/>
    <property type="match status" value="1"/>
</dbReference>
<dbReference type="InterPro" id="IPR003018">
    <property type="entry name" value="GAF"/>
</dbReference>
<evidence type="ECO:0000256" key="3">
    <source>
        <dbReference type="ARBA" id="ARBA00022553"/>
    </source>
</evidence>
<dbReference type="CDD" id="cd00130">
    <property type="entry name" value="PAS"/>
    <property type="match status" value="2"/>
</dbReference>
<keyword evidence="4" id="KW-0808">Transferase</keyword>
<keyword evidence="3" id="KW-0597">Phosphoprotein</keyword>
<dbReference type="Gene3D" id="3.30.450.20">
    <property type="entry name" value="PAS domain"/>
    <property type="match status" value="2"/>
</dbReference>
<dbReference type="SUPFAM" id="SSF55781">
    <property type="entry name" value="GAF domain-like"/>
    <property type="match status" value="1"/>
</dbReference>
<evidence type="ECO:0000256" key="2">
    <source>
        <dbReference type="ARBA" id="ARBA00012438"/>
    </source>
</evidence>
<feature type="domain" description="PAS" evidence="8">
    <location>
        <begin position="55"/>
        <end position="124"/>
    </location>
</feature>
<dbReference type="InterPro" id="IPR004358">
    <property type="entry name" value="Sig_transdc_His_kin-like_C"/>
</dbReference>
<dbReference type="EMBL" id="CAXJRC010000043">
    <property type="protein sequence ID" value="CAL2108021.1"/>
    <property type="molecule type" value="Genomic_DNA"/>
</dbReference>
<dbReference type="InterPro" id="IPR036097">
    <property type="entry name" value="HisK_dim/P_sf"/>
</dbReference>
<dbReference type="InterPro" id="IPR052162">
    <property type="entry name" value="Sensor_kinase/Photoreceptor"/>
</dbReference>
<sequence>MNENKIQSLEESLAQERTARKEAELLMRQKSIDLYNKNLELEETNKTLSKVINEKEIELNNLFKTIIDPYILMDLYGNVLKMNKAAVEFYGFNNEEAPFNVMNTLYSDDVEYAMTSFQEFLENGTFRNFQARVYNKNGDLKWVDINCNVIYDANNEPTLAQGILRDITKQKLHQQVFEEQKNQLNTIFENSSLGIVLSEKEKIVKANKAFLALLNYTEKELLNININELAVKEDNETTFRLKQQLNNGEINHYSANKRYKTKYGKTIWAKTNVSNVKSNSKTKKYQVTIIENITEELQNEALLKALNSLMSSILTKTGIYEIAWEITSNITKLLGFEDFVIYLLNYKTGRLKQIAAYGNKVNTDGTIKNPMEISIGDGIVGHVAQTGISEIVNNTAEDIRYITDDSKRLSEISVPIIANNEVIGVLDSEHSSMNFFTEYHLKTLETIANLAATQLKNALNLQLLVETNKKNKELLKNLTQSNKELKDFAHVVSHDLKSPLRSMDALINWIKEENDKNLNQEIEENLNLVLKKIDKMDHLINGILKYASIEQVGKAKKVTDIQLLVSDLIETIYIPEHISLTIKNKLPKLKVDKFKIHQLFQNLVSNAIKYNDKEKGIIIIDCMEKKDHWQFSIEDNGIGISDKYYKKIFEIFQSLEANEDSTGIGLSIVKKIVDMYGGDVWVTSKLNKGTTFYFTLPK</sequence>
<dbReference type="PANTHER" id="PTHR43304">
    <property type="entry name" value="PHYTOCHROME-LIKE PROTEIN CPH1"/>
    <property type="match status" value="1"/>
</dbReference>
<dbReference type="RefSeq" id="WP_348739598.1">
    <property type="nucleotide sequence ID" value="NZ_CAXJRC010000043.1"/>
</dbReference>
<dbReference type="SMART" id="SM00091">
    <property type="entry name" value="PAS"/>
    <property type="match status" value="2"/>
</dbReference>
<proteinExistence type="predicted"/>
<dbReference type="Pfam" id="PF13426">
    <property type="entry name" value="PAS_9"/>
    <property type="match status" value="2"/>
</dbReference>
<evidence type="ECO:0000256" key="1">
    <source>
        <dbReference type="ARBA" id="ARBA00000085"/>
    </source>
</evidence>
<dbReference type="InterPro" id="IPR036890">
    <property type="entry name" value="HATPase_C_sf"/>
</dbReference>
<dbReference type="InterPro" id="IPR003661">
    <property type="entry name" value="HisK_dim/P_dom"/>
</dbReference>
<comment type="caution">
    <text evidence="10">The sequence shown here is derived from an EMBL/GenBank/DDBJ whole genome shotgun (WGS) entry which is preliminary data.</text>
</comment>
<dbReference type="Pfam" id="PF02518">
    <property type="entry name" value="HATPase_c"/>
    <property type="match status" value="1"/>
</dbReference>
<evidence type="ECO:0000313" key="11">
    <source>
        <dbReference type="Proteomes" id="UP001497602"/>
    </source>
</evidence>
<evidence type="ECO:0000256" key="5">
    <source>
        <dbReference type="ARBA" id="ARBA00022777"/>
    </source>
</evidence>
<dbReference type="SMART" id="SM00387">
    <property type="entry name" value="HATPase_c"/>
    <property type="match status" value="1"/>
</dbReference>
<dbReference type="PRINTS" id="PR00344">
    <property type="entry name" value="BCTRLSENSOR"/>
</dbReference>
<protein>
    <recommendedName>
        <fullName evidence="2">histidine kinase</fullName>
        <ecNumber evidence="2">2.7.13.3</ecNumber>
    </recommendedName>
</protein>
<dbReference type="InterPro" id="IPR035965">
    <property type="entry name" value="PAS-like_dom_sf"/>
</dbReference>
<dbReference type="InterPro" id="IPR001610">
    <property type="entry name" value="PAC"/>
</dbReference>
<dbReference type="SUPFAM" id="SSF47384">
    <property type="entry name" value="Homodimeric domain of signal transducing histidine kinase"/>
    <property type="match status" value="1"/>
</dbReference>
<dbReference type="PANTHER" id="PTHR43304:SF1">
    <property type="entry name" value="PAC DOMAIN-CONTAINING PROTEIN"/>
    <property type="match status" value="1"/>
</dbReference>
<dbReference type="SMART" id="SM00086">
    <property type="entry name" value="PAC"/>
    <property type="match status" value="2"/>
</dbReference>
<dbReference type="NCBIfam" id="TIGR00229">
    <property type="entry name" value="sensory_box"/>
    <property type="match status" value="2"/>
</dbReference>
<dbReference type="InterPro" id="IPR000014">
    <property type="entry name" value="PAS"/>
</dbReference>
<keyword evidence="5" id="KW-0418">Kinase</keyword>
<dbReference type="SMART" id="SM00065">
    <property type="entry name" value="GAF"/>
    <property type="match status" value="1"/>
</dbReference>
<dbReference type="Pfam" id="PF13185">
    <property type="entry name" value="GAF_2"/>
    <property type="match status" value="1"/>
</dbReference>
<keyword evidence="6" id="KW-0175">Coiled coil</keyword>
<evidence type="ECO:0000313" key="10">
    <source>
        <dbReference type="EMBL" id="CAL2108021.1"/>
    </source>
</evidence>
<dbReference type="InterPro" id="IPR029016">
    <property type="entry name" value="GAF-like_dom_sf"/>
</dbReference>